<dbReference type="EMBL" id="KZ346007">
    <property type="protein sequence ID" value="PIO71251.1"/>
    <property type="molecule type" value="Genomic_DNA"/>
</dbReference>
<keyword evidence="3" id="KW-1185">Reference proteome</keyword>
<feature type="region of interest" description="Disordered" evidence="1">
    <location>
        <begin position="1"/>
        <end position="47"/>
    </location>
</feature>
<dbReference type="Proteomes" id="UP000230423">
    <property type="component" value="Unassembled WGS sequence"/>
</dbReference>
<evidence type="ECO:0000313" key="3">
    <source>
        <dbReference type="Proteomes" id="UP000230423"/>
    </source>
</evidence>
<proteinExistence type="predicted"/>
<dbReference type="AlphaFoldDB" id="A0A2G9ULW0"/>
<sequence length="116" mass="13759">MAHEERRGDSNGSVVKTAEKKPKFWTRRTQYKETPEQRAERRRYKAERERIRRRENRLRREREREMLNSAFRTEEVRPSSLEVNSMNNHSIAAGVLQTANAQVSQRELVSSMSKGK</sequence>
<evidence type="ECO:0000256" key="1">
    <source>
        <dbReference type="SAM" id="MobiDB-lite"/>
    </source>
</evidence>
<accession>A0A2G9ULW0</accession>
<gene>
    <name evidence="2" type="ORF">TELCIR_06855</name>
</gene>
<protein>
    <submittedName>
        <fullName evidence="2">Uncharacterized protein</fullName>
    </submittedName>
</protein>
<organism evidence="2 3">
    <name type="scientific">Teladorsagia circumcincta</name>
    <name type="common">Brown stomach worm</name>
    <name type="synonym">Ostertagia circumcincta</name>
    <dbReference type="NCBI Taxonomy" id="45464"/>
    <lineage>
        <taxon>Eukaryota</taxon>
        <taxon>Metazoa</taxon>
        <taxon>Ecdysozoa</taxon>
        <taxon>Nematoda</taxon>
        <taxon>Chromadorea</taxon>
        <taxon>Rhabditida</taxon>
        <taxon>Rhabditina</taxon>
        <taxon>Rhabditomorpha</taxon>
        <taxon>Strongyloidea</taxon>
        <taxon>Trichostrongylidae</taxon>
        <taxon>Teladorsagia</taxon>
    </lineage>
</organism>
<reference evidence="2 3" key="1">
    <citation type="submission" date="2015-09" db="EMBL/GenBank/DDBJ databases">
        <title>Draft genome of the parasitic nematode Teladorsagia circumcincta isolate WARC Sus (inbred).</title>
        <authorList>
            <person name="Mitreva M."/>
        </authorList>
    </citation>
    <scope>NUCLEOTIDE SEQUENCE [LARGE SCALE GENOMIC DNA]</scope>
    <source>
        <strain evidence="2 3">S</strain>
    </source>
</reference>
<feature type="compositionally biased region" description="Basic and acidic residues" evidence="1">
    <location>
        <begin position="30"/>
        <end position="39"/>
    </location>
</feature>
<name>A0A2G9ULW0_TELCI</name>
<evidence type="ECO:0000313" key="2">
    <source>
        <dbReference type="EMBL" id="PIO71251.1"/>
    </source>
</evidence>